<evidence type="ECO:0000256" key="2">
    <source>
        <dbReference type="ARBA" id="ARBA00023125"/>
    </source>
</evidence>
<comment type="caution">
    <text evidence="5">The sequence shown here is derived from an EMBL/GenBank/DDBJ whole genome shotgun (WGS) entry which is preliminary data.</text>
</comment>
<name>A0A366E0Q3_9HYPH</name>
<evidence type="ECO:0000313" key="6">
    <source>
        <dbReference type="Proteomes" id="UP000252893"/>
    </source>
</evidence>
<feature type="domain" description="HTH gntR-type" evidence="4">
    <location>
        <begin position="22"/>
        <end position="89"/>
    </location>
</feature>
<reference evidence="5 6" key="1">
    <citation type="submission" date="2018-06" db="EMBL/GenBank/DDBJ databases">
        <title>Genomic Encyclopedia of Type Strains, Phase IV (KMG-IV): sequencing the most valuable type-strain genomes for metagenomic binning, comparative biology and taxonomic classification.</title>
        <authorList>
            <person name="Goeker M."/>
        </authorList>
    </citation>
    <scope>NUCLEOTIDE SEQUENCE [LARGE SCALE GENOMIC DNA]</scope>
    <source>
        <strain evidence="5 6">DSM 25619</strain>
    </source>
</reference>
<dbReference type="GO" id="GO:0003700">
    <property type="term" value="F:DNA-binding transcription factor activity"/>
    <property type="evidence" value="ECO:0007669"/>
    <property type="project" value="InterPro"/>
</dbReference>
<proteinExistence type="predicted"/>
<organism evidence="5 6">
    <name type="scientific">Pseudochrobactrum asaccharolyticum</name>
    <dbReference type="NCBI Taxonomy" id="354351"/>
    <lineage>
        <taxon>Bacteria</taxon>
        <taxon>Pseudomonadati</taxon>
        <taxon>Pseudomonadota</taxon>
        <taxon>Alphaproteobacteria</taxon>
        <taxon>Hyphomicrobiales</taxon>
        <taxon>Brucellaceae</taxon>
        <taxon>Pseudochrobactrum</taxon>
    </lineage>
</organism>
<dbReference type="InterPro" id="IPR036388">
    <property type="entry name" value="WH-like_DNA-bd_sf"/>
</dbReference>
<dbReference type="InterPro" id="IPR008920">
    <property type="entry name" value="TF_FadR/GntR_C"/>
</dbReference>
<dbReference type="Gene3D" id="1.10.10.10">
    <property type="entry name" value="Winged helix-like DNA-binding domain superfamily/Winged helix DNA-binding domain"/>
    <property type="match status" value="2"/>
</dbReference>
<dbReference type="SUPFAM" id="SSF48008">
    <property type="entry name" value="GntR ligand-binding domain-like"/>
    <property type="match status" value="1"/>
</dbReference>
<dbReference type="AlphaFoldDB" id="A0A366E0Q3"/>
<keyword evidence="6" id="KW-1185">Reference proteome</keyword>
<dbReference type="InterPro" id="IPR011711">
    <property type="entry name" value="GntR_C"/>
</dbReference>
<evidence type="ECO:0000313" key="5">
    <source>
        <dbReference type="EMBL" id="RBO95695.1"/>
    </source>
</evidence>
<evidence type="ECO:0000256" key="3">
    <source>
        <dbReference type="ARBA" id="ARBA00023163"/>
    </source>
</evidence>
<evidence type="ECO:0000256" key="1">
    <source>
        <dbReference type="ARBA" id="ARBA00023015"/>
    </source>
</evidence>
<dbReference type="InterPro" id="IPR000524">
    <property type="entry name" value="Tscrpt_reg_HTH_GntR"/>
</dbReference>
<accession>A0A366E0Q3</accession>
<gene>
    <name evidence="5" type="ORF">DFR47_103259</name>
</gene>
<dbReference type="Proteomes" id="UP000252893">
    <property type="component" value="Unassembled WGS sequence"/>
</dbReference>
<keyword evidence="1" id="KW-0805">Transcription regulation</keyword>
<keyword evidence="2 5" id="KW-0238">DNA-binding</keyword>
<dbReference type="OrthoDB" id="7005926at2"/>
<dbReference type="Pfam" id="PF00392">
    <property type="entry name" value="GntR"/>
    <property type="match status" value="2"/>
</dbReference>
<sequence>MVSQREVQGNTAESAGFDWELSGLQADVARKVLALIGSGKWQLQERISDAALSRELNVSRSPVRYVLNLLTEYGLVAHVAGKGYHLTRMPAEGELIDQLIPESENTNLYNDLMTARAMGVIGTEVSETELVEQFKATRGAVRRALMRFSAEGLAERLPGHGWRFTESLDNERAVQESYTFRLVVECGALMQPDYAPQEDQLQALLRQQQAILDLPVGQLSKDAWFHANATFHEAIVSWANNRFFTQSVRWQNSLRRMTEYADFGKLSEKRLHDACHDHMAILRAIQDGDINFAAALLRRHISRSSRDDL</sequence>
<dbReference type="RefSeq" id="WP_113944222.1">
    <property type="nucleotide sequence ID" value="NZ_JBHEEG010000004.1"/>
</dbReference>
<dbReference type="PANTHER" id="PTHR43537:SF24">
    <property type="entry name" value="GLUCONATE OPERON TRANSCRIPTIONAL REPRESSOR"/>
    <property type="match status" value="1"/>
</dbReference>
<evidence type="ECO:0000259" key="4">
    <source>
        <dbReference type="PROSITE" id="PS50949"/>
    </source>
</evidence>
<dbReference type="SMART" id="SM00345">
    <property type="entry name" value="HTH_GNTR"/>
    <property type="match status" value="2"/>
</dbReference>
<dbReference type="SUPFAM" id="SSF46785">
    <property type="entry name" value="Winged helix' DNA-binding domain"/>
    <property type="match status" value="2"/>
</dbReference>
<protein>
    <submittedName>
        <fullName evidence="5">DNA-binding GntR family transcriptional regulator</fullName>
    </submittedName>
</protein>
<dbReference type="SMART" id="SM00895">
    <property type="entry name" value="FCD"/>
    <property type="match status" value="1"/>
</dbReference>
<dbReference type="Pfam" id="PF07729">
    <property type="entry name" value="FCD"/>
    <property type="match status" value="1"/>
</dbReference>
<dbReference type="InterPro" id="IPR036390">
    <property type="entry name" value="WH_DNA-bd_sf"/>
</dbReference>
<dbReference type="GO" id="GO:0003677">
    <property type="term" value="F:DNA binding"/>
    <property type="evidence" value="ECO:0007669"/>
    <property type="project" value="UniProtKB-KW"/>
</dbReference>
<keyword evidence="3" id="KW-0804">Transcription</keyword>
<dbReference type="PROSITE" id="PS50949">
    <property type="entry name" value="HTH_GNTR"/>
    <property type="match status" value="1"/>
</dbReference>
<dbReference type="PANTHER" id="PTHR43537">
    <property type="entry name" value="TRANSCRIPTIONAL REGULATOR, GNTR FAMILY"/>
    <property type="match status" value="1"/>
</dbReference>
<dbReference type="EMBL" id="QNRH01000003">
    <property type="protein sequence ID" value="RBO95695.1"/>
    <property type="molecule type" value="Genomic_DNA"/>
</dbReference>
<dbReference type="Gene3D" id="1.20.120.530">
    <property type="entry name" value="GntR ligand-binding domain-like"/>
    <property type="match status" value="1"/>
</dbReference>